<feature type="transmembrane region" description="Helical" evidence="8">
    <location>
        <begin position="266"/>
        <end position="284"/>
    </location>
</feature>
<protein>
    <recommendedName>
        <fullName evidence="7">NADH-ubiquinone oxidoreductase chain 1</fullName>
        <ecNumber evidence="7">7.1.1.2</ecNumber>
    </recommendedName>
</protein>
<evidence type="ECO:0000256" key="6">
    <source>
        <dbReference type="RuleBase" id="RU000471"/>
    </source>
</evidence>
<keyword evidence="7" id="KW-0830">Ubiquinone</keyword>
<dbReference type="PROSITE" id="PS00667">
    <property type="entry name" value="COMPLEX1_ND1_1"/>
    <property type="match status" value="1"/>
</dbReference>
<accession>A0A3P3YWD4</accession>
<feature type="transmembrane region" description="Helical" evidence="8">
    <location>
        <begin position="242"/>
        <end position="260"/>
    </location>
</feature>
<dbReference type="PANTHER" id="PTHR11432">
    <property type="entry name" value="NADH DEHYDROGENASE SUBUNIT 1"/>
    <property type="match status" value="1"/>
</dbReference>
<sequence length="324" mass="37145">MFSYFIYIVIYSLLIVVCVLIAVAYFTLLDRKVMASMQRRRGPNVVGIWGLLQPLADGLKLLVKELVVPTNATGFLFNLAPMLTFVVSLASWSLIPYTNYGSLVDVETGVLFILAISSFGVYGIIFAGWSSNSKYAFLGSLRAAAQMISYEVSIGFIIISVLICVGSANLYQLILHQNNFFFWHCWYLWPQFFLFFFSALAETNRAPFDLAEAEAGLVAGYFVEYSAMAFALFFLGEYSNMGRICVLLSLFFCGGWFSVFNMTVELLVWFGIKISVFSFCFVWVRATYPRLRYECEIEDIAYSLFFIYRLKKFFRYQYWVLILS</sequence>
<keyword evidence="7 9" id="KW-0496">Mitochondrion</keyword>
<evidence type="ECO:0000256" key="5">
    <source>
        <dbReference type="ARBA" id="ARBA00023136"/>
    </source>
</evidence>
<dbReference type="GO" id="GO:0008137">
    <property type="term" value="F:NADH dehydrogenase (ubiquinone) activity"/>
    <property type="evidence" value="ECO:0007669"/>
    <property type="project" value="UniProtKB-EC"/>
</dbReference>
<dbReference type="EMBL" id="LS992577">
    <property type="protein sequence ID" value="SYZ47156.1"/>
    <property type="molecule type" value="Genomic_DNA"/>
</dbReference>
<dbReference type="Pfam" id="PF00146">
    <property type="entry name" value="NADHdh"/>
    <property type="match status" value="1"/>
</dbReference>
<keyword evidence="4 8" id="KW-1133">Transmembrane helix</keyword>
<evidence type="ECO:0000313" key="9">
    <source>
        <dbReference type="EMBL" id="SYZ47156.1"/>
    </source>
</evidence>
<keyword evidence="6" id="KW-0520">NAD</keyword>
<feature type="transmembrane region" description="Helical" evidence="8">
    <location>
        <begin position="109"/>
        <end position="128"/>
    </location>
</feature>
<dbReference type="GO" id="GO:0005743">
    <property type="term" value="C:mitochondrial inner membrane"/>
    <property type="evidence" value="ECO:0007669"/>
    <property type="project" value="UniProtKB-SubCell"/>
</dbReference>
<feature type="transmembrane region" description="Helical" evidence="8">
    <location>
        <begin position="6"/>
        <end position="29"/>
    </location>
</feature>
<feature type="transmembrane region" description="Helical" evidence="8">
    <location>
        <begin position="213"/>
        <end position="235"/>
    </location>
</feature>
<dbReference type="AlphaFoldDB" id="A0A3P3YWD4"/>
<comment type="catalytic activity">
    <reaction evidence="7">
        <text>a ubiquinone + NADH + 5 H(+)(in) = a ubiquinol + NAD(+) + 4 H(+)(out)</text>
        <dbReference type="Rhea" id="RHEA:29091"/>
        <dbReference type="Rhea" id="RHEA-COMP:9565"/>
        <dbReference type="Rhea" id="RHEA-COMP:9566"/>
        <dbReference type="ChEBI" id="CHEBI:15378"/>
        <dbReference type="ChEBI" id="CHEBI:16389"/>
        <dbReference type="ChEBI" id="CHEBI:17976"/>
        <dbReference type="ChEBI" id="CHEBI:57540"/>
        <dbReference type="ChEBI" id="CHEBI:57945"/>
        <dbReference type="EC" id="7.1.1.2"/>
    </reaction>
</comment>
<feature type="transmembrane region" description="Helical" evidence="8">
    <location>
        <begin position="180"/>
        <end position="201"/>
    </location>
</feature>
<feature type="transmembrane region" description="Helical" evidence="8">
    <location>
        <begin position="148"/>
        <end position="168"/>
    </location>
</feature>
<dbReference type="PANTHER" id="PTHR11432:SF3">
    <property type="entry name" value="NADH-UBIQUINONE OXIDOREDUCTASE CHAIN 1"/>
    <property type="match status" value="1"/>
</dbReference>
<dbReference type="GO" id="GO:0009060">
    <property type="term" value="P:aerobic respiration"/>
    <property type="evidence" value="ECO:0007669"/>
    <property type="project" value="TreeGrafter"/>
</dbReference>
<geneLocation type="mitochondrion" evidence="9"/>
<evidence type="ECO:0000256" key="3">
    <source>
        <dbReference type="ARBA" id="ARBA00022692"/>
    </source>
</evidence>
<dbReference type="InterPro" id="IPR001694">
    <property type="entry name" value="NADH_UbQ_OxRdtase_su1/FPO"/>
</dbReference>
<dbReference type="GO" id="GO:0003954">
    <property type="term" value="F:NADH dehydrogenase activity"/>
    <property type="evidence" value="ECO:0007669"/>
    <property type="project" value="TreeGrafter"/>
</dbReference>
<dbReference type="InterPro" id="IPR018086">
    <property type="entry name" value="NADH_UbQ_OxRdtase_su1_CS"/>
</dbReference>
<dbReference type="HAMAP" id="MF_01350">
    <property type="entry name" value="NDH1_NuoH"/>
    <property type="match status" value="1"/>
</dbReference>
<dbReference type="PROSITE" id="PS00668">
    <property type="entry name" value="COMPLEX1_ND1_2"/>
    <property type="match status" value="1"/>
</dbReference>
<keyword evidence="3 6" id="KW-0812">Transmembrane</keyword>
<keyword evidence="5 8" id="KW-0472">Membrane</keyword>
<comment type="subcellular location">
    <subcellularLocation>
        <location evidence="1">Membrane</location>
        <topology evidence="1">Multi-pass membrane protein</topology>
    </subcellularLocation>
    <subcellularLocation>
        <location evidence="6">Mitochondrion inner membrane</location>
        <topology evidence="6">Multi-pass membrane protein</topology>
    </subcellularLocation>
</comment>
<organism evidence="9">
    <name type="scientific">Plasmodiophora brassicae</name>
    <name type="common">Clubroot disease agent</name>
    <dbReference type="NCBI Taxonomy" id="37360"/>
    <lineage>
        <taxon>Eukaryota</taxon>
        <taxon>Sar</taxon>
        <taxon>Rhizaria</taxon>
        <taxon>Endomyxa</taxon>
        <taxon>Phytomyxea</taxon>
        <taxon>Plasmodiophorida</taxon>
        <taxon>Plasmodiophoridae</taxon>
        <taxon>Plasmodiophora</taxon>
    </lineage>
</organism>
<evidence type="ECO:0000256" key="4">
    <source>
        <dbReference type="ARBA" id="ARBA00022989"/>
    </source>
</evidence>
<feature type="transmembrane region" description="Helical" evidence="8">
    <location>
        <begin position="75"/>
        <end position="97"/>
    </location>
</feature>
<dbReference type="EC" id="7.1.1.2" evidence="7"/>
<evidence type="ECO:0000256" key="7">
    <source>
        <dbReference type="RuleBase" id="RU000473"/>
    </source>
</evidence>
<gene>
    <name evidence="9" type="ORF">PLBR_LOCUS1</name>
</gene>
<evidence type="ECO:0000256" key="8">
    <source>
        <dbReference type="SAM" id="Phobius"/>
    </source>
</evidence>
<evidence type="ECO:0000256" key="2">
    <source>
        <dbReference type="ARBA" id="ARBA00010535"/>
    </source>
</evidence>
<reference evidence="9" key="1">
    <citation type="submission" date="2018-05" db="EMBL/GenBank/DDBJ databases">
        <authorList>
            <person name="Fogelqvist J."/>
        </authorList>
    </citation>
    <scope>NUCLEOTIDE SEQUENCE [LARGE SCALE GENOMIC DNA]</scope>
</reference>
<name>A0A3P3YWD4_PLABS</name>
<comment type="similarity">
    <text evidence="2 6">Belongs to the complex I subunit 1 family.</text>
</comment>
<evidence type="ECO:0000256" key="1">
    <source>
        <dbReference type="ARBA" id="ARBA00004141"/>
    </source>
</evidence>
<proteinExistence type="inferred from homology"/>